<dbReference type="PROSITE" id="PS50885">
    <property type="entry name" value="HAMP"/>
    <property type="match status" value="1"/>
</dbReference>
<feature type="transmembrane region" description="Helical" evidence="15">
    <location>
        <begin position="7"/>
        <end position="27"/>
    </location>
</feature>
<dbReference type="SMART" id="SM00304">
    <property type="entry name" value="HAMP"/>
    <property type="match status" value="1"/>
</dbReference>
<sequence length="581" mass="66919">MSIVLKMIWGYVVLILIPMIALGSYMYSFIYDNLSQQFVESRQKILEQAYANMKADLTRIASVHRVLQYNPYVTAYLDGEYHSDKESVYAYLRYISPAFTQSMFANQEISSLMIYKMKDHVMPIPEQFLEVSSMDPEVGNIVRSLKPGSGQWTILYRNDNQSELVYLQSLYNTLITEKIGILQIHAGDELLRKFYQAAGVEGNWRAYLLSETGNSLLTDEKLLKEVKPILRLVNSNPQTSSFIDRKTIVNQMYLEELDVRVVIVGQISDVFHAIREKEMVIVAVIVGLLTIFSVSYYFLASFIAKRILQMARHMRSVNDGNLKPMIVKLERPGKQDEIGFLIVTYNNMIDRMEKLINNVHRAELRNKEAAYRVLQAQIKPHFLYNTLETIRMLAETNNDKEVADISFWFGKLMRYSLTTGKDVTMLDKEIEIIRFYLNIHKKRLQERLTYDFAVMLDASSMPCPKFILQPLIENCIVHSVSNVLRHVRIRMEAYEEMEEVRIVISDNGVGIPPERLREIRSRLDACDAGIPQEGESGWGLYNVAARVKSFYGGSSRLEIESELGKGTVFTLYLTRRTVNAG</sequence>
<dbReference type="Pfam" id="PF06580">
    <property type="entry name" value="His_kinase"/>
    <property type="match status" value="1"/>
</dbReference>
<dbReference type="Pfam" id="PF02518">
    <property type="entry name" value="HATPase_c"/>
    <property type="match status" value="1"/>
</dbReference>
<keyword evidence="9 18" id="KW-0418">Kinase</keyword>
<comment type="subcellular location">
    <subcellularLocation>
        <location evidence="2">Cell membrane</location>
        <topology evidence="2">Multi-pass membrane protein</topology>
    </subcellularLocation>
</comment>
<feature type="domain" description="Histidine kinase" evidence="16">
    <location>
        <begin position="467"/>
        <end position="577"/>
    </location>
</feature>
<evidence type="ECO:0000313" key="19">
    <source>
        <dbReference type="Proteomes" id="UP000632125"/>
    </source>
</evidence>
<accession>A0A927H4V4</accession>
<evidence type="ECO:0000256" key="1">
    <source>
        <dbReference type="ARBA" id="ARBA00000085"/>
    </source>
</evidence>
<dbReference type="CDD" id="cd06225">
    <property type="entry name" value="HAMP"/>
    <property type="match status" value="1"/>
</dbReference>
<evidence type="ECO:0000256" key="12">
    <source>
        <dbReference type="ARBA" id="ARBA00023012"/>
    </source>
</evidence>
<keyword evidence="8" id="KW-0547">Nucleotide-binding</keyword>
<evidence type="ECO:0000256" key="7">
    <source>
        <dbReference type="ARBA" id="ARBA00022692"/>
    </source>
</evidence>
<keyword evidence="14" id="KW-0175">Coiled coil</keyword>
<dbReference type="SUPFAM" id="SSF55874">
    <property type="entry name" value="ATPase domain of HSP90 chaperone/DNA topoisomerase II/histidine kinase"/>
    <property type="match status" value="1"/>
</dbReference>
<dbReference type="GO" id="GO:0000155">
    <property type="term" value="F:phosphorelay sensor kinase activity"/>
    <property type="evidence" value="ECO:0007669"/>
    <property type="project" value="InterPro"/>
</dbReference>
<reference evidence="18" key="1">
    <citation type="submission" date="2020-09" db="EMBL/GenBank/DDBJ databases">
        <title>A novel bacterium of genus Paenibacillus, isolated from South China Sea.</title>
        <authorList>
            <person name="Huang H."/>
            <person name="Mo K."/>
            <person name="Hu Y."/>
        </authorList>
    </citation>
    <scope>NUCLEOTIDE SEQUENCE</scope>
    <source>
        <strain evidence="18">IB182493</strain>
    </source>
</reference>
<dbReference type="SUPFAM" id="SSF158472">
    <property type="entry name" value="HAMP domain-like"/>
    <property type="match status" value="1"/>
</dbReference>
<evidence type="ECO:0000256" key="11">
    <source>
        <dbReference type="ARBA" id="ARBA00022989"/>
    </source>
</evidence>
<keyword evidence="10" id="KW-0067">ATP-binding</keyword>
<keyword evidence="12" id="KW-0902">Two-component regulatory system</keyword>
<dbReference type="InterPro" id="IPR005467">
    <property type="entry name" value="His_kinase_dom"/>
</dbReference>
<dbReference type="PANTHER" id="PTHR34220">
    <property type="entry name" value="SENSOR HISTIDINE KINASE YPDA"/>
    <property type="match status" value="1"/>
</dbReference>
<dbReference type="Pfam" id="PF00672">
    <property type="entry name" value="HAMP"/>
    <property type="match status" value="1"/>
</dbReference>
<dbReference type="RefSeq" id="WP_190860415.1">
    <property type="nucleotide sequence ID" value="NZ_JACXIY010000012.1"/>
</dbReference>
<dbReference type="InterPro" id="IPR036890">
    <property type="entry name" value="HATPase_C_sf"/>
</dbReference>
<evidence type="ECO:0000256" key="4">
    <source>
        <dbReference type="ARBA" id="ARBA00022475"/>
    </source>
</evidence>
<keyword evidence="6" id="KW-0808">Transferase</keyword>
<keyword evidence="4" id="KW-1003">Cell membrane</keyword>
<name>A0A927H4V4_9BACL</name>
<feature type="domain" description="HAMP" evidence="17">
    <location>
        <begin position="301"/>
        <end position="357"/>
    </location>
</feature>
<evidence type="ECO:0000256" key="15">
    <source>
        <dbReference type="SAM" id="Phobius"/>
    </source>
</evidence>
<comment type="catalytic activity">
    <reaction evidence="1">
        <text>ATP + protein L-histidine = ADP + protein N-phospho-L-histidine.</text>
        <dbReference type="EC" id="2.7.13.3"/>
    </reaction>
</comment>
<dbReference type="AlphaFoldDB" id="A0A927H4V4"/>
<dbReference type="InterPro" id="IPR003660">
    <property type="entry name" value="HAMP_dom"/>
</dbReference>
<dbReference type="EMBL" id="JACXIY010000012">
    <property type="protein sequence ID" value="MBD2868816.1"/>
    <property type="molecule type" value="Genomic_DNA"/>
</dbReference>
<dbReference type="InterPro" id="IPR010559">
    <property type="entry name" value="Sig_transdc_His_kin_internal"/>
</dbReference>
<comment type="caution">
    <text evidence="18">The sequence shown here is derived from an EMBL/GenBank/DDBJ whole genome shotgun (WGS) entry which is preliminary data.</text>
</comment>
<dbReference type="GO" id="GO:0005524">
    <property type="term" value="F:ATP binding"/>
    <property type="evidence" value="ECO:0007669"/>
    <property type="project" value="UniProtKB-KW"/>
</dbReference>
<keyword evidence="19" id="KW-1185">Reference proteome</keyword>
<dbReference type="SMART" id="SM00387">
    <property type="entry name" value="HATPase_c"/>
    <property type="match status" value="1"/>
</dbReference>
<organism evidence="18 19">
    <name type="scientific">Paenibacillus arenilitoris</name>
    <dbReference type="NCBI Taxonomy" id="2772299"/>
    <lineage>
        <taxon>Bacteria</taxon>
        <taxon>Bacillati</taxon>
        <taxon>Bacillota</taxon>
        <taxon>Bacilli</taxon>
        <taxon>Bacillales</taxon>
        <taxon>Paenibacillaceae</taxon>
        <taxon>Paenibacillus</taxon>
    </lineage>
</organism>
<dbReference type="Gene3D" id="6.10.340.10">
    <property type="match status" value="1"/>
</dbReference>
<dbReference type="Proteomes" id="UP000632125">
    <property type="component" value="Unassembled WGS sequence"/>
</dbReference>
<evidence type="ECO:0000256" key="8">
    <source>
        <dbReference type="ARBA" id="ARBA00022741"/>
    </source>
</evidence>
<gene>
    <name evidence="18" type="ORF">IDH41_09515</name>
</gene>
<dbReference type="PANTHER" id="PTHR34220:SF11">
    <property type="entry name" value="SENSOR PROTEIN KINASE HPTS"/>
    <property type="match status" value="1"/>
</dbReference>
<evidence type="ECO:0000256" key="6">
    <source>
        <dbReference type="ARBA" id="ARBA00022679"/>
    </source>
</evidence>
<dbReference type="InterPro" id="IPR004358">
    <property type="entry name" value="Sig_transdc_His_kin-like_C"/>
</dbReference>
<dbReference type="PRINTS" id="PR00344">
    <property type="entry name" value="BCTRLSENSOR"/>
</dbReference>
<proteinExistence type="predicted"/>
<dbReference type="PROSITE" id="PS50109">
    <property type="entry name" value="HIS_KIN"/>
    <property type="match status" value="1"/>
</dbReference>
<dbReference type="Gene3D" id="3.30.565.10">
    <property type="entry name" value="Histidine kinase-like ATPase, C-terminal domain"/>
    <property type="match status" value="1"/>
</dbReference>
<evidence type="ECO:0000313" key="18">
    <source>
        <dbReference type="EMBL" id="MBD2868816.1"/>
    </source>
</evidence>
<evidence type="ECO:0000256" key="10">
    <source>
        <dbReference type="ARBA" id="ARBA00022840"/>
    </source>
</evidence>
<evidence type="ECO:0000256" key="5">
    <source>
        <dbReference type="ARBA" id="ARBA00022553"/>
    </source>
</evidence>
<evidence type="ECO:0000256" key="13">
    <source>
        <dbReference type="ARBA" id="ARBA00023136"/>
    </source>
</evidence>
<dbReference type="InterPro" id="IPR050640">
    <property type="entry name" value="Bact_2-comp_sensor_kinase"/>
</dbReference>
<protein>
    <recommendedName>
        <fullName evidence="3">histidine kinase</fullName>
        <ecNumber evidence="3">2.7.13.3</ecNumber>
    </recommendedName>
</protein>
<keyword evidence="5" id="KW-0597">Phosphoprotein</keyword>
<evidence type="ECO:0000259" key="16">
    <source>
        <dbReference type="PROSITE" id="PS50109"/>
    </source>
</evidence>
<dbReference type="GO" id="GO:0005886">
    <property type="term" value="C:plasma membrane"/>
    <property type="evidence" value="ECO:0007669"/>
    <property type="project" value="UniProtKB-SubCell"/>
</dbReference>
<evidence type="ECO:0000256" key="3">
    <source>
        <dbReference type="ARBA" id="ARBA00012438"/>
    </source>
</evidence>
<dbReference type="EC" id="2.7.13.3" evidence="3"/>
<evidence type="ECO:0000256" key="14">
    <source>
        <dbReference type="SAM" id="Coils"/>
    </source>
</evidence>
<keyword evidence="7 15" id="KW-0812">Transmembrane</keyword>
<keyword evidence="13 15" id="KW-0472">Membrane</keyword>
<evidence type="ECO:0000256" key="2">
    <source>
        <dbReference type="ARBA" id="ARBA00004651"/>
    </source>
</evidence>
<feature type="coiled-coil region" evidence="14">
    <location>
        <begin position="345"/>
        <end position="377"/>
    </location>
</feature>
<evidence type="ECO:0000259" key="17">
    <source>
        <dbReference type="PROSITE" id="PS50885"/>
    </source>
</evidence>
<evidence type="ECO:0000256" key="9">
    <source>
        <dbReference type="ARBA" id="ARBA00022777"/>
    </source>
</evidence>
<dbReference type="InterPro" id="IPR003594">
    <property type="entry name" value="HATPase_dom"/>
</dbReference>
<feature type="transmembrane region" description="Helical" evidence="15">
    <location>
        <begin position="279"/>
        <end position="304"/>
    </location>
</feature>
<keyword evidence="11 15" id="KW-1133">Transmembrane helix</keyword>